<name>A0A453QRX0_AEGTS</name>
<evidence type="ECO:0000256" key="1">
    <source>
        <dbReference type="SAM" id="MobiDB-lite"/>
    </source>
</evidence>
<sequence length="348" mass="36396">MDRQGNGDPGDDESATTSWEVGGGSEAGAEVTGVTRGSEPEAEGVPGGVLAGVTAGSVTKPSKVGGGSNAQAEASSKAGGGSVAGADGEGSSASFAAEGMGVPLVLTAAEMAAQGFDIGVDIVLAGMEQYVDPVAYAEFEEVMLAADNLRFAQNSRQVPPADTFQPVNENEVNVDPDAEAEFDAMILAANNLRFAQQLRQVPPADTFQLENENEDERVHTNQSGFSLYQGIHNDTLYGSSISQQIHSDTLHGSPIPQGGDNNTLHGSCIPQGGDNDRASATWFKLKVPSAFQGITYLIYFPLKYQRTNFYISGMHVTLCSLLSGAMSNSLSIATCNWIMAQNTIVSEC</sequence>
<evidence type="ECO:0000313" key="3">
    <source>
        <dbReference type="Proteomes" id="UP000015105"/>
    </source>
</evidence>
<reference evidence="2" key="3">
    <citation type="journal article" date="2017" name="Nature">
        <title>Genome sequence of the progenitor of the wheat D genome Aegilops tauschii.</title>
        <authorList>
            <person name="Luo M.C."/>
            <person name="Gu Y.Q."/>
            <person name="Puiu D."/>
            <person name="Wang H."/>
            <person name="Twardziok S.O."/>
            <person name="Deal K.R."/>
            <person name="Huo N."/>
            <person name="Zhu T."/>
            <person name="Wang L."/>
            <person name="Wang Y."/>
            <person name="McGuire P.E."/>
            <person name="Liu S."/>
            <person name="Long H."/>
            <person name="Ramasamy R.K."/>
            <person name="Rodriguez J.C."/>
            <person name="Van S.L."/>
            <person name="Yuan L."/>
            <person name="Wang Z."/>
            <person name="Xia Z."/>
            <person name="Xiao L."/>
            <person name="Anderson O.D."/>
            <person name="Ouyang S."/>
            <person name="Liang Y."/>
            <person name="Zimin A.V."/>
            <person name="Pertea G."/>
            <person name="Qi P."/>
            <person name="Bennetzen J.L."/>
            <person name="Dai X."/>
            <person name="Dawson M.W."/>
            <person name="Muller H.G."/>
            <person name="Kugler K."/>
            <person name="Rivarola-Duarte L."/>
            <person name="Spannagl M."/>
            <person name="Mayer K.F.X."/>
            <person name="Lu F.H."/>
            <person name="Bevan M.W."/>
            <person name="Leroy P."/>
            <person name="Li P."/>
            <person name="You F.M."/>
            <person name="Sun Q."/>
            <person name="Liu Z."/>
            <person name="Lyons E."/>
            <person name="Wicker T."/>
            <person name="Salzberg S.L."/>
            <person name="Devos K.M."/>
            <person name="Dvorak J."/>
        </authorList>
    </citation>
    <scope>NUCLEOTIDE SEQUENCE [LARGE SCALE GENOMIC DNA]</scope>
    <source>
        <strain evidence="2">cv. AL8/78</strain>
    </source>
</reference>
<reference evidence="2" key="4">
    <citation type="submission" date="2019-03" db="UniProtKB">
        <authorList>
            <consortium name="EnsemblPlants"/>
        </authorList>
    </citation>
    <scope>IDENTIFICATION</scope>
</reference>
<dbReference type="Gramene" id="AET7Gv20301900.12">
    <property type="protein sequence ID" value="AET7Gv20301900.12"/>
    <property type="gene ID" value="AET7Gv20301900"/>
</dbReference>
<protein>
    <submittedName>
        <fullName evidence="2">Uncharacterized protein</fullName>
    </submittedName>
</protein>
<reference evidence="3" key="2">
    <citation type="journal article" date="2017" name="Nat. Plants">
        <title>The Aegilops tauschii genome reveals multiple impacts of transposons.</title>
        <authorList>
            <person name="Zhao G."/>
            <person name="Zou C."/>
            <person name="Li K."/>
            <person name="Wang K."/>
            <person name="Li T."/>
            <person name="Gao L."/>
            <person name="Zhang X."/>
            <person name="Wang H."/>
            <person name="Yang Z."/>
            <person name="Liu X."/>
            <person name="Jiang W."/>
            <person name="Mao L."/>
            <person name="Kong X."/>
            <person name="Jiao Y."/>
            <person name="Jia J."/>
        </authorList>
    </citation>
    <scope>NUCLEOTIDE SEQUENCE [LARGE SCALE GENOMIC DNA]</scope>
    <source>
        <strain evidence="3">cv. AL8/78</strain>
    </source>
</reference>
<keyword evidence="3" id="KW-1185">Reference proteome</keyword>
<feature type="region of interest" description="Disordered" evidence="1">
    <location>
        <begin position="1"/>
        <end position="89"/>
    </location>
</feature>
<dbReference type="EnsemblPlants" id="AET7Gv20301900.12">
    <property type="protein sequence ID" value="AET7Gv20301900.12"/>
    <property type="gene ID" value="AET7Gv20301900"/>
</dbReference>
<organism evidence="2 3">
    <name type="scientific">Aegilops tauschii subsp. strangulata</name>
    <name type="common">Goatgrass</name>
    <dbReference type="NCBI Taxonomy" id="200361"/>
    <lineage>
        <taxon>Eukaryota</taxon>
        <taxon>Viridiplantae</taxon>
        <taxon>Streptophyta</taxon>
        <taxon>Embryophyta</taxon>
        <taxon>Tracheophyta</taxon>
        <taxon>Spermatophyta</taxon>
        <taxon>Magnoliopsida</taxon>
        <taxon>Liliopsida</taxon>
        <taxon>Poales</taxon>
        <taxon>Poaceae</taxon>
        <taxon>BOP clade</taxon>
        <taxon>Pooideae</taxon>
        <taxon>Triticodae</taxon>
        <taxon>Triticeae</taxon>
        <taxon>Triticinae</taxon>
        <taxon>Aegilops</taxon>
    </lineage>
</organism>
<reference evidence="3" key="1">
    <citation type="journal article" date="2014" name="Science">
        <title>Ancient hybridizations among the ancestral genomes of bread wheat.</title>
        <authorList>
            <consortium name="International Wheat Genome Sequencing Consortium,"/>
            <person name="Marcussen T."/>
            <person name="Sandve S.R."/>
            <person name="Heier L."/>
            <person name="Spannagl M."/>
            <person name="Pfeifer M."/>
            <person name="Jakobsen K.S."/>
            <person name="Wulff B.B."/>
            <person name="Steuernagel B."/>
            <person name="Mayer K.F."/>
            <person name="Olsen O.A."/>
        </authorList>
    </citation>
    <scope>NUCLEOTIDE SEQUENCE [LARGE SCALE GENOMIC DNA]</scope>
    <source>
        <strain evidence="3">cv. AL8/78</strain>
    </source>
</reference>
<dbReference type="Proteomes" id="UP000015105">
    <property type="component" value="Chromosome 7D"/>
</dbReference>
<accession>A0A453QRX0</accession>
<evidence type="ECO:0000313" key="2">
    <source>
        <dbReference type="EnsemblPlants" id="AET7Gv20301900.12"/>
    </source>
</evidence>
<dbReference type="AlphaFoldDB" id="A0A453QRX0"/>
<proteinExistence type="predicted"/>
<reference evidence="2" key="5">
    <citation type="journal article" date="2021" name="G3 (Bethesda)">
        <title>Aegilops tauschii genome assembly Aet v5.0 features greater sequence contiguity and improved annotation.</title>
        <authorList>
            <person name="Wang L."/>
            <person name="Zhu T."/>
            <person name="Rodriguez J.C."/>
            <person name="Deal K.R."/>
            <person name="Dubcovsky J."/>
            <person name="McGuire P.E."/>
            <person name="Lux T."/>
            <person name="Spannagl M."/>
            <person name="Mayer K.F.X."/>
            <person name="Baldrich P."/>
            <person name="Meyers B.C."/>
            <person name="Huo N."/>
            <person name="Gu Y.Q."/>
            <person name="Zhou H."/>
            <person name="Devos K.M."/>
            <person name="Bennetzen J.L."/>
            <person name="Unver T."/>
            <person name="Budak H."/>
            <person name="Gulick P.J."/>
            <person name="Galiba G."/>
            <person name="Kalapos B."/>
            <person name="Nelson D.R."/>
            <person name="Li P."/>
            <person name="You F.M."/>
            <person name="Luo M.C."/>
            <person name="Dvorak J."/>
        </authorList>
    </citation>
    <scope>NUCLEOTIDE SEQUENCE [LARGE SCALE GENOMIC DNA]</scope>
    <source>
        <strain evidence="2">cv. AL8/78</strain>
    </source>
</reference>